<dbReference type="Pfam" id="PF05552">
    <property type="entry name" value="MS_channel_1st_1"/>
    <property type="match status" value="3"/>
</dbReference>
<comment type="caution">
    <text evidence="1">Lacks conserved residue(s) required for the propagation of feature annotation.</text>
</comment>
<dbReference type="OrthoDB" id="7616157at2"/>
<feature type="transmembrane region" description="Helical" evidence="1">
    <location>
        <begin position="33"/>
        <end position="50"/>
    </location>
</feature>
<feature type="compositionally biased region" description="Polar residues" evidence="2">
    <location>
        <begin position="449"/>
        <end position="468"/>
    </location>
</feature>
<feature type="transmembrane region" description="Helical" evidence="1">
    <location>
        <begin position="327"/>
        <end position="354"/>
    </location>
</feature>
<gene>
    <name evidence="3" type="ORF">FHS99_003341</name>
</gene>
<dbReference type="GO" id="GO:0005886">
    <property type="term" value="C:plasma membrane"/>
    <property type="evidence" value="ECO:0007669"/>
    <property type="project" value="UniProtKB-SubCell"/>
</dbReference>
<evidence type="ECO:0000256" key="2">
    <source>
        <dbReference type="SAM" id="MobiDB-lite"/>
    </source>
</evidence>
<keyword evidence="1" id="KW-0406">Ion transport</keyword>
<feature type="region of interest" description="Disordered" evidence="2">
    <location>
        <begin position="434"/>
        <end position="468"/>
    </location>
</feature>
<evidence type="ECO:0000256" key="1">
    <source>
        <dbReference type="RuleBase" id="RU369025"/>
    </source>
</evidence>
<dbReference type="GO" id="GO:0008381">
    <property type="term" value="F:mechanosensitive monoatomic ion channel activity"/>
    <property type="evidence" value="ECO:0007669"/>
    <property type="project" value="InterPro"/>
</dbReference>
<accession>A0A7W9F4E6</accession>
<dbReference type="Proteomes" id="UP000546701">
    <property type="component" value="Unassembled WGS sequence"/>
</dbReference>
<dbReference type="PANTHER" id="PTHR30221">
    <property type="entry name" value="SMALL-CONDUCTANCE MECHANOSENSITIVE CHANNEL"/>
    <property type="match status" value="1"/>
</dbReference>
<feature type="transmembrane region" description="Helical" evidence="1">
    <location>
        <begin position="398"/>
        <end position="419"/>
    </location>
</feature>
<feature type="transmembrane region" description="Helical" evidence="1">
    <location>
        <begin position="87"/>
        <end position="111"/>
    </location>
</feature>
<keyword evidence="4" id="KW-1185">Reference proteome</keyword>
<evidence type="ECO:0000313" key="3">
    <source>
        <dbReference type="EMBL" id="MBB5730834.1"/>
    </source>
</evidence>
<evidence type="ECO:0000313" key="4">
    <source>
        <dbReference type="Proteomes" id="UP000546701"/>
    </source>
</evidence>
<comment type="subcellular location">
    <subcellularLocation>
        <location evidence="1">Cell inner membrane</location>
        <topology evidence="1">Multi-pass membrane protein</topology>
    </subcellularLocation>
</comment>
<keyword evidence="1" id="KW-0997">Cell inner membrane</keyword>
<reference evidence="3 4" key="1">
    <citation type="submission" date="2020-08" db="EMBL/GenBank/DDBJ databases">
        <title>Genomic Encyclopedia of Type Strains, Phase IV (KMG-IV): sequencing the most valuable type-strain genomes for metagenomic binning, comparative biology and taxonomic classification.</title>
        <authorList>
            <person name="Goeker M."/>
        </authorList>
    </citation>
    <scope>NUCLEOTIDE SEQUENCE [LARGE SCALE GENOMIC DNA]</scope>
    <source>
        <strain evidence="3 4">DSM 103336</strain>
    </source>
</reference>
<feature type="transmembrane region" description="Helical" evidence="1">
    <location>
        <begin position="366"/>
        <end position="386"/>
    </location>
</feature>
<keyword evidence="1" id="KW-1003">Cell membrane</keyword>
<dbReference type="PANTHER" id="PTHR30221:SF1">
    <property type="entry name" value="SMALL-CONDUCTANCE MECHANOSENSITIVE CHANNEL"/>
    <property type="match status" value="1"/>
</dbReference>
<comment type="function">
    <text evidence="1">Mechanosensitive channel that participates in the regulation of osmotic pressure changes within the cell, opening in response to stretch forces in the membrane lipid bilayer, without the need for other proteins. Contributes to normal resistance to hypoosmotic shock. Forms an ion channel of 1.0 nanosiemens conductance with a slight preference for anions.</text>
</comment>
<dbReference type="NCBIfam" id="NF033912">
    <property type="entry name" value="msc"/>
    <property type="match status" value="1"/>
</dbReference>
<feature type="transmembrane region" description="Helical" evidence="1">
    <location>
        <begin position="178"/>
        <end position="202"/>
    </location>
</feature>
<feature type="transmembrane region" description="Helical" evidence="1">
    <location>
        <begin position="123"/>
        <end position="141"/>
    </location>
</feature>
<keyword evidence="1" id="KW-0812">Transmembrane</keyword>
<sequence>MNDLQYAGDSVVDGTRNFTNQALGYVQEWGPRILAALVILLIGWLIARAVKWGVASLINKTPLARHANQPNHPPRDASTIGAQVGDAGFWVVLLVAFFLAAQPLGLASATGPLGDMLNGFGQAVPRIIGAGLILFLGYILASVAKKAVTAVITASHVEKLSSHVGNAAPTDPTALPRAIGSVVFALIIIPVAIAALDTLNIAAISQPATAMLRIILDAIPHVIAAGIILTLAYYIGKFASQLLTQFLSSTGVDRAIGSLGLFPQGSGVQTSAVDPATGRATTTVSPSGNAPITPSKMIGSGAFIAIIIFGMMEAFRQLNFTYGSRIMAEVLTLFGQVVFGAIIIAASVAIARLIASTIEASGGASAAFTASLTRIAIIVLGTAVGLRFMGLADDIINLAFGLILGAIAVAFALAFGLGGREPAGKAVQRLLGKVEEEADKPTPPMPSPVATSVTTPVDTSVQNRDLRP</sequence>
<name>A0A7W9F4E6_9SPHN</name>
<keyword evidence="1" id="KW-0472">Membrane</keyword>
<dbReference type="InterPro" id="IPR008910">
    <property type="entry name" value="MSC_TM_helix"/>
</dbReference>
<keyword evidence="1" id="KW-1133">Transmembrane helix</keyword>
<feature type="transmembrane region" description="Helical" evidence="1">
    <location>
        <begin position="297"/>
        <end position="315"/>
    </location>
</feature>
<proteinExistence type="inferred from homology"/>
<feature type="transmembrane region" description="Helical" evidence="1">
    <location>
        <begin position="214"/>
        <end position="235"/>
    </location>
</feature>
<comment type="caution">
    <text evidence="3">The sequence shown here is derived from an EMBL/GenBank/DDBJ whole genome shotgun (WGS) entry which is preliminary data.</text>
</comment>
<dbReference type="AlphaFoldDB" id="A0A7W9F4E6"/>
<dbReference type="RefSeq" id="WP_157177901.1">
    <property type="nucleotide sequence ID" value="NZ_BMJP01000008.1"/>
</dbReference>
<comment type="similarity">
    <text evidence="1">Belongs to the MscS (TC 1.A.23) family.</text>
</comment>
<dbReference type="InterPro" id="IPR045275">
    <property type="entry name" value="MscS_archaea/bacteria_type"/>
</dbReference>
<keyword evidence="1" id="KW-0407">Ion channel</keyword>
<comment type="subunit">
    <text evidence="1">Homoheptamer.</text>
</comment>
<organism evidence="3 4">
    <name type="scientific">Sphingomonas prati</name>
    <dbReference type="NCBI Taxonomy" id="1843237"/>
    <lineage>
        <taxon>Bacteria</taxon>
        <taxon>Pseudomonadati</taxon>
        <taxon>Pseudomonadota</taxon>
        <taxon>Alphaproteobacteria</taxon>
        <taxon>Sphingomonadales</taxon>
        <taxon>Sphingomonadaceae</taxon>
        <taxon>Sphingomonas</taxon>
    </lineage>
</organism>
<dbReference type="EMBL" id="JACIJR010000010">
    <property type="protein sequence ID" value="MBB5730834.1"/>
    <property type="molecule type" value="Genomic_DNA"/>
</dbReference>
<protein>
    <recommendedName>
        <fullName evidence="1">Small-conductance mechanosensitive channel</fullName>
    </recommendedName>
</protein>
<keyword evidence="1" id="KW-0813">Transport</keyword>